<evidence type="ECO:0008006" key="4">
    <source>
        <dbReference type="Google" id="ProtNLM"/>
    </source>
</evidence>
<protein>
    <recommendedName>
        <fullName evidence="4">Restriction endonuclease</fullName>
    </recommendedName>
</protein>
<evidence type="ECO:0000256" key="1">
    <source>
        <dbReference type="SAM" id="Phobius"/>
    </source>
</evidence>
<feature type="transmembrane region" description="Helical" evidence="1">
    <location>
        <begin position="259"/>
        <end position="283"/>
    </location>
</feature>
<evidence type="ECO:0000313" key="3">
    <source>
        <dbReference type="Proteomes" id="UP001652542"/>
    </source>
</evidence>
<evidence type="ECO:0000313" key="2">
    <source>
        <dbReference type="EMBL" id="MCV2870375.1"/>
    </source>
</evidence>
<dbReference type="Proteomes" id="UP001652542">
    <property type="component" value="Unassembled WGS sequence"/>
</dbReference>
<accession>A0ABT2ZGW2</accession>
<keyword evidence="1" id="KW-0812">Transmembrane</keyword>
<keyword evidence="1" id="KW-0472">Membrane</keyword>
<dbReference type="RefSeq" id="WP_263736055.1">
    <property type="nucleotide sequence ID" value="NZ_JAOWKY010000006.1"/>
</dbReference>
<dbReference type="EMBL" id="JAOWKY010000006">
    <property type="protein sequence ID" value="MCV2870375.1"/>
    <property type="molecule type" value="Genomic_DNA"/>
</dbReference>
<sequence length="781" mass="82602">MDLRQIPPIQPEAILSGIGHADRDLIATYLALLAAGEGLAVVKGAAKGLGNKLKLIENDAAAQMKAHAAAISRSTASDDELRHQLWFTLTESLAAQGPTPFSRRSGRMSASALAVRASERLSPAIRAARKLEEKKRKLSREVEDTPWAENLGAQAASIVIQLTKQWQGTEPLPFPVIVQEEILALFGDPELMERATQEAAVHDPKMAEAMRKAHLAAQAAIAAGGGWAMFAVAVANAGFTPYILAAQASAWIPLIGGQTLVSLLAVLVNPVVLVAGIAALAWLGATKTGATVRSAIAARICVLLAMAGHGEAEAGTTVFLDSMRSLTRSPEPRMAHLSKSELRGFRKQAAFITRHLGKPFGKIAGTPPAPWHQCRLPKASMTDLNDALLAGALTAGEMYWHAAAINPNVIAAADFCRIDDLGDPITFAANAQMFASEAAGYSLRGYTAERLVLDRLVADGHAVSLAPDSNTAGLDVIVDGSPVQVKCAQDISNLTEHFEKYPDIPVIANAELAQQAWKRGEDWADLVTTVPGFDIAGLEHDISEALGHAASILEPGVVELALELGVLRGGIEVWRGRIPLSDLPVWMAMNAGAKGALAFAGGKVGWLAGLVAAGPAGAVIFGPAVACAALIGAAPLQGVANKILIREWHADLIFLAADLHAELRLAIETRIRELSARSEQIRARTSGNSSDFGPWLNSRSNDDLVAAIEDLASLAEPPRNEENVPALIATSALLAPGSKVVIKARRRLERHLMQRPGLLDAVGEQAKVWVHRAGALKPARD</sequence>
<reference evidence="2 3" key="1">
    <citation type="submission" date="2022-10" db="EMBL/GenBank/DDBJ databases">
        <title>Defluviimonas sp. nov., isolated from ocean surface water.</title>
        <authorList>
            <person name="He W."/>
            <person name="Wang L."/>
            <person name="Zhang D.-F."/>
        </authorList>
    </citation>
    <scope>NUCLEOTIDE SEQUENCE [LARGE SCALE GENOMIC DNA]</scope>
    <source>
        <strain evidence="2 3">WL0002</strain>
    </source>
</reference>
<proteinExistence type="predicted"/>
<feature type="transmembrane region" description="Helical" evidence="1">
    <location>
        <begin position="215"/>
        <end position="239"/>
    </location>
</feature>
<comment type="caution">
    <text evidence="2">The sequence shown here is derived from an EMBL/GenBank/DDBJ whole genome shotgun (WGS) entry which is preliminary data.</text>
</comment>
<name>A0ABT2ZGW2_9RHOB</name>
<keyword evidence="1" id="KW-1133">Transmembrane helix</keyword>
<gene>
    <name evidence="2" type="ORF">OEW28_17310</name>
</gene>
<organism evidence="2 3">
    <name type="scientific">Albidovulum marisflavi</name>
    <dbReference type="NCBI Taxonomy" id="2984159"/>
    <lineage>
        <taxon>Bacteria</taxon>
        <taxon>Pseudomonadati</taxon>
        <taxon>Pseudomonadota</taxon>
        <taxon>Alphaproteobacteria</taxon>
        <taxon>Rhodobacterales</taxon>
        <taxon>Paracoccaceae</taxon>
        <taxon>Albidovulum</taxon>
    </lineage>
</organism>
<keyword evidence="3" id="KW-1185">Reference proteome</keyword>